<reference evidence="1 2" key="1">
    <citation type="journal article" date="2023" name="Genes (Basel)">
        <title>Chromosome-Level Genome Assembly and Circadian Gene Repertoire of the Patagonia Blennie Eleginops maclovinus-The Closest Ancestral Proxy of Antarctic Cryonotothenioids.</title>
        <authorList>
            <person name="Cheng C.C."/>
            <person name="Rivera-Colon A.G."/>
            <person name="Minhas B.F."/>
            <person name="Wilson L."/>
            <person name="Rayamajhi N."/>
            <person name="Vargas-Chacoff L."/>
            <person name="Catchen J.M."/>
        </authorList>
    </citation>
    <scope>NUCLEOTIDE SEQUENCE [LARGE SCALE GENOMIC DNA]</scope>
    <source>
        <strain evidence="1">JMC-PN-2008</strain>
    </source>
</reference>
<evidence type="ECO:0000313" key="2">
    <source>
        <dbReference type="Proteomes" id="UP001346869"/>
    </source>
</evidence>
<dbReference type="Proteomes" id="UP001346869">
    <property type="component" value="Unassembled WGS sequence"/>
</dbReference>
<evidence type="ECO:0000313" key="1">
    <source>
        <dbReference type="EMBL" id="KAK5864542.1"/>
    </source>
</evidence>
<dbReference type="EMBL" id="JAUZQC010000010">
    <property type="protein sequence ID" value="KAK5864542.1"/>
    <property type="molecule type" value="Genomic_DNA"/>
</dbReference>
<name>A0AAN7XPC7_ELEMC</name>
<comment type="caution">
    <text evidence="1">The sequence shown here is derived from an EMBL/GenBank/DDBJ whole genome shotgun (WGS) entry which is preliminary data.</text>
</comment>
<proteinExistence type="predicted"/>
<keyword evidence="2" id="KW-1185">Reference proteome</keyword>
<accession>A0AAN7XPC7</accession>
<sequence>MSLFLDHLSRGGQFDLCPFSSLNRPCCVMERPKSAPACAATPKSTIQSYRAPAAILARLQKKMRQQWGSFNWRICPDVQPPRHAGSQV</sequence>
<protein>
    <submittedName>
        <fullName evidence="1">Uncharacterized protein</fullName>
    </submittedName>
</protein>
<reference evidence="1 2" key="2">
    <citation type="journal article" date="2023" name="Mol. Biol. Evol.">
        <title>Genomics of Secondarily Temperate Adaptation in the Only Non-Antarctic Icefish.</title>
        <authorList>
            <person name="Rivera-Colon A.G."/>
            <person name="Rayamajhi N."/>
            <person name="Minhas B.F."/>
            <person name="Madrigal G."/>
            <person name="Bilyk K.T."/>
            <person name="Yoon V."/>
            <person name="Hune M."/>
            <person name="Gregory S."/>
            <person name="Cheng C.H.C."/>
            <person name="Catchen J.M."/>
        </authorList>
    </citation>
    <scope>NUCLEOTIDE SEQUENCE [LARGE SCALE GENOMIC DNA]</scope>
    <source>
        <strain evidence="1">JMC-PN-2008</strain>
    </source>
</reference>
<organism evidence="1 2">
    <name type="scientific">Eleginops maclovinus</name>
    <name type="common">Patagonian blennie</name>
    <name type="synonym">Eleginus maclovinus</name>
    <dbReference type="NCBI Taxonomy" id="56733"/>
    <lineage>
        <taxon>Eukaryota</taxon>
        <taxon>Metazoa</taxon>
        <taxon>Chordata</taxon>
        <taxon>Craniata</taxon>
        <taxon>Vertebrata</taxon>
        <taxon>Euteleostomi</taxon>
        <taxon>Actinopterygii</taxon>
        <taxon>Neopterygii</taxon>
        <taxon>Teleostei</taxon>
        <taxon>Neoteleostei</taxon>
        <taxon>Acanthomorphata</taxon>
        <taxon>Eupercaria</taxon>
        <taxon>Perciformes</taxon>
        <taxon>Notothenioidei</taxon>
        <taxon>Eleginopidae</taxon>
        <taxon>Eleginops</taxon>
    </lineage>
</organism>
<dbReference type="AlphaFoldDB" id="A0AAN7XPC7"/>
<gene>
    <name evidence="1" type="ORF">PBY51_015779</name>
</gene>